<dbReference type="SUPFAM" id="SSF54427">
    <property type="entry name" value="NTF2-like"/>
    <property type="match status" value="1"/>
</dbReference>
<feature type="domain" description="SnoaL-like" evidence="1">
    <location>
        <begin position="20"/>
        <end position="157"/>
    </location>
</feature>
<evidence type="ECO:0000259" key="1">
    <source>
        <dbReference type="Pfam" id="PF13577"/>
    </source>
</evidence>
<dbReference type="EMBL" id="LJIW01000002">
    <property type="protein sequence ID" value="PNG90067.1"/>
    <property type="molecule type" value="Genomic_DNA"/>
</dbReference>
<evidence type="ECO:0000313" key="3">
    <source>
        <dbReference type="Proteomes" id="UP000236520"/>
    </source>
</evidence>
<dbReference type="Pfam" id="PF13577">
    <property type="entry name" value="SnoaL_4"/>
    <property type="match status" value="1"/>
</dbReference>
<proteinExistence type="predicted"/>
<dbReference type="AlphaFoldDB" id="A0A2J7YPW0"/>
<evidence type="ECO:0000313" key="2">
    <source>
        <dbReference type="EMBL" id="PNG90067.1"/>
    </source>
</evidence>
<keyword evidence="3" id="KW-1185">Reference proteome</keyword>
<name>A0A2J7YPW0_STRMQ</name>
<gene>
    <name evidence="2" type="ORF">SMF913_25532</name>
</gene>
<dbReference type="Proteomes" id="UP000236520">
    <property type="component" value="Unassembled WGS sequence"/>
</dbReference>
<comment type="caution">
    <text evidence="2">The sequence shown here is derived from an EMBL/GenBank/DDBJ whole genome shotgun (WGS) entry which is preliminary data.</text>
</comment>
<organism evidence="2 3">
    <name type="scientific">Streptomyces malaysiensis</name>
    <dbReference type="NCBI Taxonomy" id="92644"/>
    <lineage>
        <taxon>Bacteria</taxon>
        <taxon>Bacillati</taxon>
        <taxon>Actinomycetota</taxon>
        <taxon>Actinomycetes</taxon>
        <taxon>Kitasatosporales</taxon>
        <taxon>Streptomycetaceae</taxon>
        <taxon>Streptomyces</taxon>
        <taxon>Streptomyces violaceusniger group</taxon>
    </lineage>
</organism>
<dbReference type="InterPro" id="IPR032710">
    <property type="entry name" value="NTF2-like_dom_sf"/>
</dbReference>
<accession>A0A2J7YPW0</accession>
<protein>
    <recommendedName>
        <fullName evidence="1">SnoaL-like domain-containing protein</fullName>
    </recommendedName>
</protein>
<dbReference type="RefSeq" id="WP_102935965.1">
    <property type="nucleotide sequence ID" value="NZ_LJIW01000002.1"/>
</dbReference>
<sequence>MTHSTPHVATGYASDQRLQYLADRIEIQDLMVRYALGQDLHEGGDNDVLEQWDTVFAPEATVDYSAAGGSALEDIGYRTLVDVMRGADGSMSGLLKWQHFQGFSTVDIDGDTALARTQHLHTHKGGANSQGWNLIQTGFFVDRLVRRPEGWRITHRTLEIIWMDTFPTT</sequence>
<dbReference type="InterPro" id="IPR037401">
    <property type="entry name" value="SnoaL-like"/>
</dbReference>
<reference evidence="2 3" key="1">
    <citation type="submission" date="2015-09" db="EMBL/GenBank/DDBJ databases">
        <title>Genome sequence, genome mining and natural product profiling of a biocontrol bacterium Streptomyces malaysiensis F913.</title>
        <authorList>
            <person name="Xu Y."/>
            <person name="Wei J."/>
            <person name="Xie J."/>
            <person name="Li T."/>
            <person name="Zhou Z."/>
        </authorList>
    </citation>
    <scope>NUCLEOTIDE SEQUENCE [LARGE SCALE GENOMIC DNA]</scope>
    <source>
        <strain evidence="2 3">F913</strain>
    </source>
</reference>
<dbReference type="Gene3D" id="3.10.450.50">
    <property type="match status" value="1"/>
</dbReference>